<evidence type="ECO:0000313" key="1">
    <source>
        <dbReference type="EMBL" id="KAF9888614.1"/>
    </source>
</evidence>
<gene>
    <name evidence="1" type="primary">FET4_1</name>
    <name evidence="1" type="ORF">FE257_008546</name>
</gene>
<organism evidence="1 2">
    <name type="scientific">Aspergillus nanangensis</name>
    <dbReference type="NCBI Taxonomy" id="2582783"/>
    <lineage>
        <taxon>Eukaryota</taxon>
        <taxon>Fungi</taxon>
        <taxon>Dikarya</taxon>
        <taxon>Ascomycota</taxon>
        <taxon>Pezizomycotina</taxon>
        <taxon>Eurotiomycetes</taxon>
        <taxon>Eurotiomycetidae</taxon>
        <taxon>Eurotiales</taxon>
        <taxon>Aspergillaceae</taxon>
        <taxon>Aspergillus</taxon>
        <taxon>Aspergillus subgen. Circumdati</taxon>
    </lineage>
</organism>
<sequence length="67" mass="7420">MWHRMIVILRKPGTKGAITSAAPTQSVPSEKCPTTKDTKEFVDAKKQATLDQWLDWVVCASGSQVVF</sequence>
<reference evidence="1" key="1">
    <citation type="journal article" date="2019" name="Beilstein J. Org. Chem.">
        <title>Nanangenines: drimane sesquiterpenoids as the dominant metabolite cohort of a novel Australian fungus, Aspergillus nanangensis.</title>
        <authorList>
            <person name="Lacey H.J."/>
            <person name="Gilchrist C.L.M."/>
            <person name="Crombie A."/>
            <person name="Kalaitzis J.A."/>
            <person name="Vuong D."/>
            <person name="Rutledge P.J."/>
            <person name="Turner P."/>
            <person name="Pitt J.I."/>
            <person name="Lacey E."/>
            <person name="Chooi Y.H."/>
            <person name="Piggott A.M."/>
        </authorList>
    </citation>
    <scope>NUCLEOTIDE SEQUENCE</scope>
    <source>
        <strain evidence="1">MST-FP2251</strain>
    </source>
</reference>
<dbReference type="EMBL" id="VCAU01000045">
    <property type="protein sequence ID" value="KAF9888614.1"/>
    <property type="molecule type" value="Genomic_DNA"/>
</dbReference>
<protein>
    <submittedName>
        <fullName evidence="1">Low-affinity Fe(2+) transport protein</fullName>
    </submittedName>
</protein>
<dbReference type="AlphaFoldDB" id="A0AAD4GSL5"/>
<accession>A0AAD4GSL5</accession>
<keyword evidence="2" id="KW-1185">Reference proteome</keyword>
<proteinExistence type="predicted"/>
<reference evidence="1" key="2">
    <citation type="submission" date="2020-02" db="EMBL/GenBank/DDBJ databases">
        <authorList>
            <person name="Gilchrist C.L.M."/>
            <person name="Chooi Y.-H."/>
        </authorList>
    </citation>
    <scope>NUCLEOTIDE SEQUENCE</scope>
    <source>
        <strain evidence="1">MST-FP2251</strain>
    </source>
</reference>
<evidence type="ECO:0000313" key="2">
    <source>
        <dbReference type="Proteomes" id="UP001194746"/>
    </source>
</evidence>
<comment type="caution">
    <text evidence="1">The sequence shown here is derived from an EMBL/GenBank/DDBJ whole genome shotgun (WGS) entry which is preliminary data.</text>
</comment>
<name>A0AAD4GSL5_ASPNN</name>
<feature type="non-terminal residue" evidence="1">
    <location>
        <position position="67"/>
    </location>
</feature>
<dbReference type="Proteomes" id="UP001194746">
    <property type="component" value="Unassembled WGS sequence"/>
</dbReference>